<reference evidence="1" key="1">
    <citation type="submission" date="2020-05" db="EMBL/GenBank/DDBJ databases">
        <authorList>
            <person name="Chiriac C."/>
            <person name="Salcher M."/>
            <person name="Ghai R."/>
            <person name="Kavagutti S V."/>
        </authorList>
    </citation>
    <scope>NUCLEOTIDE SEQUENCE</scope>
</reference>
<proteinExistence type="predicted"/>
<evidence type="ECO:0000313" key="1">
    <source>
        <dbReference type="EMBL" id="CAB4587066.1"/>
    </source>
</evidence>
<sequence>MWMSGDRPRKGAWGRMSVEVETRDCAALSEAELEEMAAMGGSFDLARLTAAKDDWVLCTTATESGKLHGFTFSTLERIGGTPCVLIGLLSVKRSGKRDAVLKGLMSEAFHRALMAFPDEDVVVGSRFVAPDGLEAFKQLSELIPRPGHRAVGEERAWGRRLARRFGVDAQYDEKTFVVAKKGQSGFLDHVSSKPDKIAADIAAMFDDVKPDVGGSLIVHGWTMAEDLLKLGRR</sequence>
<accession>A0A6J6FDV3</accession>
<organism evidence="1">
    <name type="scientific">freshwater metagenome</name>
    <dbReference type="NCBI Taxonomy" id="449393"/>
    <lineage>
        <taxon>unclassified sequences</taxon>
        <taxon>metagenomes</taxon>
        <taxon>ecological metagenomes</taxon>
    </lineage>
</organism>
<protein>
    <submittedName>
        <fullName evidence="1">Unannotated protein</fullName>
    </submittedName>
</protein>
<dbReference type="AlphaFoldDB" id="A0A6J6FDV3"/>
<gene>
    <name evidence="1" type="ORF">UFOPK1722_01421</name>
</gene>
<name>A0A6J6FDV3_9ZZZZ</name>
<dbReference type="EMBL" id="CAEZTS010000140">
    <property type="protein sequence ID" value="CAB4587066.1"/>
    <property type="molecule type" value="Genomic_DNA"/>
</dbReference>